<reference evidence="2" key="1">
    <citation type="submission" date="2021-01" db="EMBL/GenBank/DDBJ databases">
        <authorList>
            <person name="Corre E."/>
            <person name="Pelletier E."/>
            <person name="Niang G."/>
            <person name="Scheremetjew M."/>
            <person name="Finn R."/>
            <person name="Kale V."/>
            <person name="Holt S."/>
            <person name="Cochrane G."/>
            <person name="Meng A."/>
            <person name="Brown T."/>
            <person name="Cohen L."/>
        </authorList>
    </citation>
    <scope>NUCLEOTIDE SEQUENCE</scope>
    <source>
        <strain evidence="2">OF101</strain>
    </source>
</reference>
<gene>
    <name evidence="2" type="ORF">ACAT0790_LOCUS66449</name>
</gene>
<proteinExistence type="predicted"/>
<accession>A0A7S1SBF4</accession>
<dbReference type="EMBL" id="HBGE01111485">
    <property type="protein sequence ID" value="CAD9189675.1"/>
    <property type="molecule type" value="Transcribed_RNA"/>
</dbReference>
<protein>
    <submittedName>
        <fullName evidence="2">Uncharacterized protein</fullName>
    </submittedName>
</protein>
<sequence>MQQQPSLPAQQLPSQPQSPLQLSLASCEVEPLMAQSPLATSRQLWAFPSEWTNDQLASARSQADCASPEPEAAAGDGPSCFSPELPFRRRRWSNVKCSSSVLAPVRPPPQDEDSAHDELLLSNTCIGLQNKLGTMRSEDRFVPPLRL</sequence>
<organism evidence="2">
    <name type="scientific">Alexandrium catenella</name>
    <name type="common">Red tide dinoflagellate</name>
    <name type="synonym">Gonyaulax catenella</name>
    <dbReference type="NCBI Taxonomy" id="2925"/>
    <lineage>
        <taxon>Eukaryota</taxon>
        <taxon>Sar</taxon>
        <taxon>Alveolata</taxon>
        <taxon>Dinophyceae</taxon>
        <taxon>Gonyaulacales</taxon>
        <taxon>Pyrocystaceae</taxon>
        <taxon>Alexandrium</taxon>
    </lineage>
</organism>
<evidence type="ECO:0000313" key="2">
    <source>
        <dbReference type="EMBL" id="CAD9189675.1"/>
    </source>
</evidence>
<feature type="region of interest" description="Disordered" evidence="1">
    <location>
        <begin position="1"/>
        <end position="21"/>
    </location>
</feature>
<dbReference type="AlphaFoldDB" id="A0A7S1SBF4"/>
<name>A0A7S1SBF4_ALECA</name>
<evidence type="ECO:0000256" key="1">
    <source>
        <dbReference type="SAM" id="MobiDB-lite"/>
    </source>
</evidence>